<keyword evidence="1 9" id="KW-1003">Cell membrane</keyword>
<dbReference type="SMART" id="SM00962">
    <property type="entry name" value="SRP54"/>
    <property type="match status" value="1"/>
</dbReference>
<comment type="similarity">
    <text evidence="9">Belongs to the GTP-binding SRP family. FtsY subfamily.</text>
</comment>
<dbReference type="SMART" id="SM00382">
    <property type="entry name" value="AAA"/>
    <property type="match status" value="1"/>
</dbReference>
<dbReference type="InterPro" id="IPR013822">
    <property type="entry name" value="Signal_recog_particl_SRP54_hlx"/>
</dbReference>
<evidence type="ECO:0000256" key="3">
    <source>
        <dbReference type="ARBA" id="ARBA00022741"/>
    </source>
</evidence>
<dbReference type="InterPro" id="IPR036225">
    <property type="entry name" value="SRP/SRP_N"/>
</dbReference>
<dbReference type="NCBIfam" id="TIGR00064">
    <property type="entry name" value="ftsY"/>
    <property type="match status" value="1"/>
</dbReference>
<keyword evidence="5 9" id="KW-0342">GTP-binding</keyword>
<evidence type="ECO:0000256" key="11">
    <source>
        <dbReference type="SAM" id="Phobius"/>
    </source>
</evidence>
<evidence type="ECO:0000256" key="5">
    <source>
        <dbReference type="ARBA" id="ARBA00023134"/>
    </source>
</evidence>
<feature type="domain" description="SRP54-type proteins GTP-binding" evidence="12">
    <location>
        <begin position="365"/>
        <end position="378"/>
    </location>
</feature>
<evidence type="ECO:0000256" key="6">
    <source>
        <dbReference type="ARBA" id="ARBA00023136"/>
    </source>
</evidence>
<evidence type="ECO:0000313" key="13">
    <source>
        <dbReference type="EMBL" id="GMA40389.1"/>
    </source>
</evidence>
<keyword evidence="2 9" id="KW-0963">Cytoplasm</keyword>
<dbReference type="InterPro" id="IPR003593">
    <property type="entry name" value="AAA+_ATPase"/>
</dbReference>
<dbReference type="EMBL" id="BSUO01000001">
    <property type="protein sequence ID" value="GMA40389.1"/>
    <property type="molecule type" value="Genomic_DNA"/>
</dbReference>
<evidence type="ECO:0000256" key="7">
    <source>
        <dbReference type="ARBA" id="ARBA00023170"/>
    </source>
</evidence>
<evidence type="ECO:0000256" key="4">
    <source>
        <dbReference type="ARBA" id="ARBA00022801"/>
    </source>
</evidence>
<feature type="binding site" evidence="9">
    <location>
        <begin position="344"/>
        <end position="347"/>
    </location>
    <ligand>
        <name>GTP</name>
        <dbReference type="ChEBI" id="CHEBI:37565"/>
    </ligand>
</feature>
<evidence type="ECO:0000256" key="2">
    <source>
        <dbReference type="ARBA" id="ARBA00022490"/>
    </source>
</evidence>
<feature type="binding site" evidence="9">
    <location>
        <begin position="199"/>
        <end position="206"/>
    </location>
    <ligand>
        <name>GTP</name>
        <dbReference type="ChEBI" id="CHEBI:37565"/>
    </ligand>
</feature>
<keyword evidence="3 9" id="KW-0547">Nucleotide-binding</keyword>
<dbReference type="EC" id="3.6.5.4" evidence="9"/>
<dbReference type="PANTHER" id="PTHR43134">
    <property type="entry name" value="SIGNAL RECOGNITION PARTICLE RECEPTOR SUBUNIT ALPHA"/>
    <property type="match status" value="1"/>
</dbReference>
<keyword evidence="11" id="KW-0812">Transmembrane</keyword>
<keyword evidence="14" id="KW-1185">Reference proteome</keyword>
<keyword evidence="4 9" id="KW-0378">Hydrolase</keyword>
<dbReference type="SUPFAM" id="SSF52540">
    <property type="entry name" value="P-loop containing nucleoside triphosphate hydrolases"/>
    <property type="match status" value="1"/>
</dbReference>
<dbReference type="RefSeq" id="WP_284304097.1">
    <property type="nucleotide sequence ID" value="NZ_BSUO01000001.1"/>
</dbReference>
<evidence type="ECO:0000259" key="12">
    <source>
        <dbReference type="PROSITE" id="PS00300"/>
    </source>
</evidence>
<comment type="subcellular location">
    <subcellularLocation>
        <location evidence="9">Cell membrane</location>
        <topology evidence="9">Peripheral membrane protein</topology>
        <orientation evidence="9">Cytoplasmic side</orientation>
    </subcellularLocation>
    <subcellularLocation>
        <location evidence="9">Cytoplasm</location>
    </subcellularLocation>
</comment>
<keyword evidence="11" id="KW-1133">Transmembrane helix</keyword>
<evidence type="ECO:0000256" key="1">
    <source>
        <dbReference type="ARBA" id="ARBA00022475"/>
    </source>
</evidence>
<evidence type="ECO:0000256" key="10">
    <source>
        <dbReference type="SAM" id="MobiDB-lite"/>
    </source>
</evidence>
<organism evidence="13 14">
    <name type="scientific">Mobilicoccus caccae</name>
    <dbReference type="NCBI Taxonomy" id="1859295"/>
    <lineage>
        <taxon>Bacteria</taxon>
        <taxon>Bacillati</taxon>
        <taxon>Actinomycetota</taxon>
        <taxon>Actinomycetes</taxon>
        <taxon>Micrococcales</taxon>
        <taxon>Dermatophilaceae</taxon>
        <taxon>Mobilicoccus</taxon>
    </lineage>
</organism>
<evidence type="ECO:0000256" key="9">
    <source>
        <dbReference type="HAMAP-Rule" id="MF_00920"/>
    </source>
</evidence>
<dbReference type="Gene3D" id="3.40.50.300">
    <property type="entry name" value="P-loop containing nucleotide triphosphate hydrolases"/>
    <property type="match status" value="1"/>
</dbReference>
<dbReference type="InterPro" id="IPR004390">
    <property type="entry name" value="SR_rcpt_FtsY"/>
</dbReference>
<dbReference type="InterPro" id="IPR000897">
    <property type="entry name" value="SRP54_GTPase_dom"/>
</dbReference>
<dbReference type="Proteomes" id="UP001157126">
    <property type="component" value="Unassembled WGS sequence"/>
</dbReference>
<reference evidence="14" key="1">
    <citation type="journal article" date="2019" name="Int. J. Syst. Evol. Microbiol.">
        <title>The Global Catalogue of Microorganisms (GCM) 10K type strain sequencing project: providing services to taxonomists for standard genome sequencing and annotation.</title>
        <authorList>
            <consortium name="The Broad Institute Genomics Platform"/>
            <consortium name="The Broad Institute Genome Sequencing Center for Infectious Disease"/>
            <person name="Wu L."/>
            <person name="Ma J."/>
        </authorList>
    </citation>
    <scope>NUCLEOTIDE SEQUENCE [LARGE SCALE GENOMIC DNA]</scope>
    <source>
        <strain evidence="14">NBRC 113072</strain>
    </source>
</reference>
<keyword evidence="7 9" id="KW-0675">Receptor</keyword>
<dbReference type="InterPro" id="IPR042101">
    <property type="entry name" value="SRP54_N_sf"/>
</dbReference>
<name>A0ABQ6IR54_9MICO</name>
<accession>A0ABQ6IR54</accession>
<dbReference type="Gene3D" id="1.20.120.140">
    <property type="entry name" value="Signal recognition particle SRP54, nucleotide-binding domain"/>
    <property type="match status" value="1"/>
</dbReference>
<dbReference type="SUPFAM" id="SSF47364">
    <property type="entry name" value="Domain of the SRP/SRP receptor G-proteins"/>
    <property type="match status" value="1"/>
</dbReference>
<comment type="catalytic activity">
    <reaction evidence="8 9">
        <text>GTP + H2O = GDP + phosphate + H(+)</text>
        <dbReference type="Rhea" id="RHEA:19669"/>
        <dbReference type="ChEBI" id="CHEBI:15377"/>
        <dbReference type="ChEBI" id="CHEBI:15378"/>
        <dbReference type="ChEBI" id="CHEBI:37565"/>
        <dbReference type="ChEBI" id="CHEBI:43474"/>
        <dbReference type="ChEBI" id="CHEBI:58189"/>
        <dbReference type="EC" id="3.6.5.4"/>
    </reaction>
</comment>
<dbReference type="Pfam" id="PF00448">
    <property type="entry name" value="SRP54"/>
    <property type="match status" value="1"/>
</dbReference>
<dbReference type="InterPro" id="IPR027417">
    <property type="entry name" value="P-loop_NTPase"/>
</dbReference>
<evidence type="ECO:0000313" key="14">
    <source>
        <dbReference type="Proteomes" id="UP001157126"/>
    </source>
</evidence>
<feature type="binding site" evidence="9">
    <location>
        <begin position="282"/>
        <end position="286"/>
    </location>
    <ligand>
        <name>GTP</name>
        <dbReference type="ChEBI" id="CHEBI:37565"/>
    </ligand>
</feature>
<dbReference type="PROSITE" id="PS00300">
    <property type="entry name" value="SRP54"/>
    <property type="match status" value="1"/>
</dbReference>
<feature type="compositionally biased region" description="Basic and acidic residues" evidence="10">
    <location>
        <begin position="38"/>
        <end position="47"/>
    </location>
</feature>
<gene>
    <name evidence="9 13" type="primary">ftsY</name>
    <name evidence="13" type="ORF">GCM10025883_24340</name>
</gene>
<feature type="transmembrane region" description="Helical" evidence="11">
    <location>
        <begin position="6"/>
        <end position="30"/>
    </location>
</feature>
<comment type="caution">
    <text evidence="13">The sequence shown here is derived from an EMBL/GenBank/DDBJ whole genome shotgun (WGS) entry which is preliminary data.</text>
</comment>
<evidence type="ECO:0000256" key="8">
    <source>
        <dbReference type="ARBA" id="ARBA00048027"/>
    </source>
</evidence>
<protein>
    <recommendedName>
        <fullName evidence="9">Signal recognition particle receptor FtsY</fullName>
        <shortName evidence="9">SRP receptor</shortName>
        <ecNumber evidence="9">3.6.5.4</ecNumber>
    </recommendedName>
</protein>
<dbReference type="PANTHER" id="PTHR43134:SF1">
    <property type="entry name" value="SIGNAL RECOGNITION PARTICLE RECEPTOR SUBUNIT ALPHA"/>
    <property type="match status" value="1"/>
</dbReference>
<keyword evidence="6 9" id="KW-0472">Membrane</keyword>
<comment type="function">
    <text evidence="9">Involved in targeting and insertion of nascent membrane proteins into the cytoplasmic membrane. Acts as a receptor for the complex formed by the signal recognition particle (SRP) and the ribosome-nascent chain (RNC).</text>
</comment>
<comment type="subunit">
    <text evidence="9">Part of the signal recognition particle protein translocation system, which is composed of SRP and FtsY.</text>
</comment>
<dbReference type="SMART" id="SM00963">
    <property type="entry name" value="SRP54_N"/>
    <property type="match status" value="1"/>
</dbReference>
<proteinExistence type="inferred from homology"/>
<feature type="region of interest" description="Disordered" evidence="10">
    <location>
        <begin position="38"/>
        <end position="71"/>
    </location>
</feature>
<dbReference type="Pfam" id="PF02881">
    <property type="entry name" value="SRP54_N"/>
    <property type="match status" value="1"/>
</dbReference>
<sequence>MEWILQDLWVVISVVAVLFVAGVGAIIGLVRGGNRRRTLDRGTRPDLRGGGGSHTADGGVATETRPGDSDVDLLPEAAPPGLETPESTRSRLQRLRTRLARSDSALSRGLLALLAGGQLDEDTWDDVESTLLAADLGVEASSELVASLKERVAAEGVRDEATMRGWLKEDLHTQLQPQLDRRIASTRVDGRPAVIMVVGVNGTGKTTTVGKLARVLVAEDRDVLLGAADTFRAAAADQLETWGARVGVPTVRSDKDGADPASVAFEAVREGIEAEADVVILDTAGRLHNKADLMNELAKVKRVVEKQSPIDEVLLVLDATTGQNGMRQAQVFSDIVDITGIVLTKLDGTAKGGIVVAVQKALGVPVKLVGLGEGPDDLAPFDPRSFADALLGD</sequence>
<dbReference type="HAMAP" id="MF_00920">
    <property type="entry name" value="FtsY"/>
    <property type="match status" value="1"/>
</dbReference>